<evidence type="ECO:0000259" key="3">
    <source>
        <dbReference type="Pfam" id="PF01833"/>
    </source>
</evidence>
<feature type="region of interest" description="Disordered" evidence="1">
    <location>
        <begin position="19"/>
        <end position="104"/>
    </location>
</feature>
<evidence type="ECO:0000256" key="1">
    <source>
        <dbReference type="SAM" id="MobiDB-lite"/>
    </source>
</evidence>
<organism evidence="4 5">
    <name type="scientific">Shewanella amazonensis (strain ATCC BAA-1098 / SB2B)</name>
    <dbReference type="NCBI Taxonomy" id="326297"/>
    <lineage>
        <taxon>Bacteria</taxon>
        <taxon>Pseudomonadati</taxon>
        <taxon>Pseudomonadota</taxon>
        <taxon>Gammaproteobacteria</taxon>
        <taxon>Alteromonadales</taxon>
        <taxon>Shewanellaceae</taxon>
        <taxon>Shewanella</taxon>
    </lineage>
</organism>
<sequence length="1387" mass="149359">MNHKKLTLALMVASSLALGGCNGELEPGEGGTPTTPPTTPPDSGNPTTPPTTPDDEDKVGTWENKDEDDDGIADDKDDYPFDAQRSQYPSFNEAEPNDNPGVATPISLDGGVVVNGVISSELDKGDLYRFSLTEPTSLTAYLYAQSPRFLPQVYVSNEQGLVQNDIVLHKSQSPNVYVVNFQLHEAGTYHLSVIDEAFSGEPDLSYQVTMFVDADVDAFDDEKELALGSDIENQDLDADGIIDGLEFSGTLAFIGTDIDGDGQPNWRDTDADGDGFDDVVEGVSDLDRDLKPNFLDLDADGNGIDDAVEGGDPADPLNTDGDRFIDHLDLDDDNDGIFDVNDLQRLVPANTVVWQAPGDLFVSQLHTLFEGSSILNFIRAGDSFELWVEGYPAAPESPLLVANINGQDFNLFPTQTVREGEITRLRFKLPEVAGKGRLSVVAGTEKSEAFPIEIGDATLPLLLKSNPVELSAGQQITLSGDNFDEDTTVFFNKLASSISLIDTNTLSVTVPEGVTGGSYYVTNSFGTSNLVTFMVQQTVAVKVSASAPKPLAAIGGIYPEFATAISGSSYDMTKAGTLPEVVFSYTRNEQGELESYLSALYRVDDTAIDFSFESTVLANMVLHLSFYADARGLSTDAFVALLKTTDAYAAYVADATAQLNADNAFFAFKGRSDATVALLKRHEAAIKEELSARHPAMAKARAREPVAASAADNTHLSHIEPSIVSYPETNGTWDAFDMSLEATTFAENSSEILNNCGAGVDPKWYEILNADGCVELQNRSQLYLSARVYPLDPATGAINMDEQALNSPLQEHITTPWDSGMLGPQTGTWLGFSLWSADSLIDKCVYKDCLYQIITPGVDGIFGPSPFTLRGAADYDKRAQDARKMLAIRTIIDNVVIRFYSILFNAAGVDLNDSKYKKEATALAIVKAVYQYLPAISTEIDKIMAKDNPTDADWLNLAESLGKEIYSKEIKAVISDPANLASYGPITMAILTACEIDSSYFINKMIQKVAEKFIPGWGQITAAYEASQLADAMIDMASTVKDLAVVPTKLDYVVTWGLKASDITPRAIQKTNEIKRFTIVGSGMAVVKNKLGDDKPEVKVFDTGNGNKELNTEFNTVNKQGTELVFELNRIDQIQEAVGPLRVEVHHRDDVSEVPYEILIGTDLTIANITPAKGTAGKEVVITGIGFSKQPMGNKVTFSGGGGERLVAAVKSASTDTLVVIVPNGIVSGYVTVGVAEDLSNEYPFAGASQVLITFGDNGNINDDVFKLSVNGKVLYDNNQPKRAVGPIPVSLEDGEHTVTLTGIRADDGIATYYIEFEGDVTSVSGDALSGRDLCPDTHKNYHIQVAASGDTGASPAPQRVRKILELQPELASASAETVTECPVKNP</sequence>
<accession>A1S3G6</accession>
<dbReference type="Proteomes" id="UP000009175">
    <property type="component" value="Chromosome"/>
</dbReference>
<name>A1S3G6_SHEAM</name>
<dbReference type="eggNOG" id="COG4547">
    <property type="taxonomic scope" value="Bacteria"/>
</dbReference>
<dbReference type="InterPro" id="IPR014756">
    <property type="entry name" value="Ig_E-set"/>
</dbReference>
<dbReference type="Gene3D" id="2.60.40.10">
    <property type="entry name" value="Immunoglobulins"/>
    <property type="match status" value="2"/>
</dbReference>
<dbReference type="Pfam" id="PF01833">
    <property type="entry name" value="TIG"/>
    <property type="match status" value="2"/>
</dbReference>
<dbReference type="PROSITE" id="PS51257">
    <property type="entry name" value="PROKAR_LIPOPROTEIN"/>
    <property type="match status" value="1"/>
</dbReference>
<reference evidence="4 5" key="1">
    <citation type="submission" date="2006-12" db="EMBL/GenBank/DDBJ databases">
        <title>Complete sequence of Shewanella amazonensis SB2B.</title>
        <authorList>
            <consortium name="US DOE Joint Genome Institute"/>
            <person name="Copeland A."/>
            <person name="Lucas S."/>
            <person name="Lapidus A."/>
            <person name="Barry K."/>
            <person name="Detter J.C."/>
            <person name="Glavina del Rio T."/>
            <person name="Hammon N."/>
            <person name="Israni S."/>
            <person name="Dalin E."/>
            <person name="Tice H."/>
            <person name="Pitluck S."/>
            <person name="Munk A.C."/>
            <person name="Brettin T."/>
            <person name="Bruce D."/>
            <person name="Han C."/>
            <person name="Tapia R."/>
            <person name="Gilna P."/>
            <person name="Schmutz J."/>
            <person name="Larimer F."/>
            <person name="Land M."/>
            <person name="Hauser L."/>
            <person name="Kyrpides N."/>
            <person name="Mikhailova N."/>
            <person name="Fredrickson J."/>
            <person name="Richardson P."/>
        </authorList>
    </citation>
    <scope>NUCLEOTIDE SEQUENCE [LARGE SCALE GENOMIC DNA]</scope>
    <source>
        <strain evidence="5">ATCC BAA-1098 / SB2B</strain>
    </source>
</reference>
<dbReference type="PROSITE" id="PS00018">
    <property type="entry name" value="EF_HAND_1"/>
    <property type="match status" value="1"/>
</dbReference>
<feature type="compositionally biased region" description="Acidic residues" evidence="1">
    <location>
        <begin position="65"/>
        <end position="77"/>
    </location>
</feature>
<dbReference type="OrthoDB" id="6242884at2"/>
<dbReference type="RefSeq" id="WP_011758832.1">
    <property type="nucleotide sequence ID" value="NC_008700.1"/>
</dbReference>
<feature type="chain" id="PRO_5002636730" description="IPT/TIG domain-containing protein" evidence="2">
    <location>
        <begin position="20"/>
        <end position="1387"/>
    </location>
</feature>
<dbReference type="STRING" id="326297.Sama_0714"/>
<dbReference type="Gene3D" id="2.60.120.380">
    <property type="match status" value="1"/>
</dbReference>
<gene>
    <name evidence="4" type="ordered locus">Sama_0714</name>
</gene>
<dbReference type="SUPFAM" id="SSF81296">
    <property type="entry name" value="E set domains"/>
    <property type="match status" value="2"/>
</dbReference>
<feature type="signal peptide" evidence="2">
    <location>
        <begin position="1"/>
        <end position="19"/>
    </location>
</feature>
<proteinExistence type="predicted"/>
<dbReference type="KEGG" id="saz:Sama_0714"/>
<dbReference type="InterPro" id="IPR018247">
    <property type="entry name" value="EF_Hand_1_Ca_BS"/>
</dbReference>
<keyword evidence="5" id="KW-1185">Reference proteome</keyword>
<evidence type="ECO:0000313" key="5">
    <source>
        <dbReference type="Proteomes" id="UP000009175"/>
    </source>
</evidence>
<evidence type="ECO:0000313" key="4">
    <source>
        <dbReference type="EMBL" id="ABL98922.1"/>
    </source>
</evidence>
<feature type="domain" description="IPT/TIG" evidence="3">
    <location>
        <begin position="467"/>
        <end position="522"/>
    </location>
</feature>
<dbReference type="EMBL" id="CP000507">
    <property type="protein sequence ID" value="ABL98922.1"/>
    <property type="molecule type" value="Genomic_DNA"/>
</dbReference>
<keyword evidence="2" id="KW-0732">Signal</keyword>
<dbReference type="InterPro" id="IPR002909">
    <property type="entry name" value="IPT_dom"/>
</dbReference>
<protein>
    <recommendedName>
        <fullName evidence="3">IPT/TIG domain-containing protein</fullName>
    </recommendedName>
</protein>
<dbReference type="InterPro" id="IPR013783">
    <property type="entry name" value="Ig-like_fold"/>
</dbReference>
<dbReference type="HOGENOM" id="CLU_252004_0_0_6"/>
<feature type="domain" description="IPT/TIG" evidence="3">
    <location>
        <begin position="1165"/>
        <end position="1237"/>
    </location>
</feature>
<evidence type="ECO:0000256" key="2">
    <source>
        <dbReference type="SAM" id="SignalP"/>
    </source>
</evidence>